<comment type="caution">
    <text evidence="2">The sequence shown here is derived from an EMBL/GenBank/DDBJ whole genome shotgun (WGS) entry which is preliminary data.</text>
</comment>
<dbReference type="Proteomes" id="UP000306791">
    <property type="component" value="Unassembled WGS sequence"/>
</dbReference>
<evidence type="ECO:0000313" key="3">
    <source>
        <dbReference type="Proteomes" id="UP000306791"/>
    </source>
</evidence>
<dbReference type="SMART" id="SM00855">
    <property type="entry name" value="PGAM"/>
    <property type="match status" value="1"/>
</dbReference>
<gene>
    <name evidence="2" type="ORF">FDY93_06420</name>
</gene>
<evidence type="ECO:0000313" key="2">
    <source>
        <dbReference type="EMBL" id="TLM78420.1"/>
    </source>
</evidence>
<proteinExistence type="predicted"/>
<dbReference type="InterPro" id="IPR013078">
    <property type="entry name" value="His_Pase_superF_clade-1"/>
</dbReference>
<dbReference type="Gene3D" id="3.40.50.1240">
    <property type="entry name" value="Phosphoglycerate mutase-like"/>
    <property type="match status" value="1"/>
</dbReference>
<dbReference type="InterPro" id="IPR051021">
    <property type="entry name" value="Mito_Ser/Thr_phosphatase"/>
</dbReference>
<dbReference type="InterPro" id="IPR029033">
    <property type="entry name" value="His_PPase_superfam"/>
</dbReference>
<evidence type="ECO:0000256" key="1">
    <source>
        <dbReference type="ARBA" id="ARBA00022801"/>
    </source>
</evidence>
<dbReference type="Pfam" id="PF00300">
    <property type="entry name" value="His_Phos_1"/>
    <property type="match status" value="1"/>
</dbReference>
<keyword evidence="1" id="KW-0378">Hydrolase</keyword>
<keyword evidence="3" id="KW-1185">Reference proteome</keyword>
<accession>A0ABY2UJZ6</accession>
<name>A0ABY2UJZ6_9GAMM</name>
<dbReference type="PANTHER" id="PTHR20935:SF0">
    <property type="entry name" value="SERINE_THREONINE-PROTEIN PHOSPHATASE PGAM5, MITOCHONDRIAL"/>
    <property type="match status" value="1"/>
</dbReference>
<protein>
    <submittedName>
        <fullName evidence="2">Histidine phosphatase family protein</fullName>
    </submittedName>
</protein>
<dbReference type="PANTHER" id="PTHR20935">
    <property type="entry name" value="PHOSPHOGLYCERATE MUTASE-RELATED"/>
    <property type="match status" value="1"/>
</dbReference>
<dbReference type="EMBL" id="VANI01000006">
    <property type="protein sequence ID" value="TLM78420.1"/>
    <property type="molecule type" value="Genomic_DNA"/>
</dbReference>
<dbReference type="SUPFAM" id="SSF53254">
    <property type="entry name" value="Phosphoglycerate mutase-like"/>
    <property type="match status" value="1"/>
</dbReference>
<reference evidence="2 3" key="1">
    <citation type="submission" date="2019-05" db="EMBL/GenBank/DDBJ databases">
        <title>Microbulbifer harenosus sp. nov., an alginate-degrading bacterium isolated from coastal sand.</title>
        <authorList>
            <person name="Huang H."/>
            <person name="Mo K."/>
            <person name="Bao S."/>
        </authorList>
    </citation>
    <scope>NUCLEOTIDE SEQUENCE [LARGE SCALE GENOMIC DNA]</scope>
    <source>
        <strain evidence="2 3">HB161719</strain>
    </source>
</reference>
<organism evidence="2 3">
    <name type="scientific">Microbulbifer harenosus</name>
    <dbReference type="NCBI Taxonomy" id="2576840"/>
    <lineage>
        <taxon>Bacteria</taxon>
        <taxon>Pseudomonadati</taxon>
        <taxon>Pseudomonadota</taxon>
        <taxon>Gammaproteobacteria</taxon>
        <taxon>Cellvibrionales</taxon>
        <taxon>Microbulbiferaceae</taxon>
        <taxon>Microbulbifer</taxon>
    </lineage>
</organism>
<sequence>MPLRISSRNTSHKLLKKADDLHQILLIRHGEAAKSSTDDDPGLTHLGRRQAEILADDLDRQFPDGGGVRLISSPKARAIQTATPLVQRWQCRLDKSPKVIEIPSPAGVKLAERGGWIRTLLNSHWDSLTPLQTEWRMGITDYLLQLSSHGENEEFHTTLIFCHFMVINSIVATIRNDLQVVQFHPDYTSQTRLFLEQGKLSLAELGQEKSIDNLIQ</sequence>
<dbReference type="CDD" id="cd07040">
    <property type="entry name" value="HP"/>
    <property type="match status" value="1"/>
</dbReference>